<dbReference type="Proteomes" id="UP000326458">
    <property type="component" value="Unassembled WGS sequence"/>
</dbReference>
<feature type="domain" description="DM2" evidence="2">
    <location>
        <begin position="1"/>
        <end position="269"/>
    </location>
</feature>
<feature type="domain" description="MDN2-binding protein C-terminal" evidence="4">
    <location>
        <begin position="634"/>
        <end position="871"/>
    </location>
</feature>
<feature type="domain" description="DM2" evidence="3">
    <location>
        <begin position="294"/>
        <end position="630"/>
    </location>
</feature>
<dbReference type="GO" id="GO:0034501">
    <property type="term" value="P:protein localization to kinetochore"/>
    <property type="evidence" value="ECO:0007669"/>
    <property type="project" value="TreeGrafter"/>
</dbReference>
<dbReference type="GO" id="GO:0000776">
    <property type="term" value="C:kinetochore"/>
    <property type="evidence" value="ECO:0007669"/>
    <property type="project" value="TreeGrafter"/>
</dbReference>
<dbReference type="EMBL" id="VCEA01000001">
    <property type="protein sequence ID" value="KAB0366276.1"/>
    <property type="molecule type" value="Genomic_DNA"/>
</dbReference>
<dbReference type="InterPro" id="IPR029421">
    <property type="entry name" value="MTBP_N"/>
</dbReference>
<dbReference type="PANTHER" id="PTHR14382:SF1">
    <property type="entry name" value="MDM2-BINDING PROTEIN"/>
    <property type="match status" value="1"/>
</dbReference>
<evidence type="ECO:0000259" key="2">
    <source>
        <dbReference type="Pfam" id="PF14918"/>
    </source>
</evidence>
<evidence type="ECO:0000313" key="6">
    <source>
        <dbReference type="Proteomes" id="UP000326458"/>
    </source>
</evidence>
<evidence type="ECO:0000259" key="4">
    <source>
        <dbReference type="Pfam" id="PF14920"/>
    </source>
</evidence>
<reference evidence="5 6" key="1">
    <citation type="submission" date="2019-06" db="EMBL/GenBank/DDBJ databases">
        <title>Discovery of a novel chromosome fission-fusion reversal in muntjac.</title>
        <authorList>
            <person name="Mudd A.B."/>
            <person name="Bredeson J.V."/>
            <person name="Baum R."/>
            <person name="Hockemeyer D."/>
            <person name="Rokhsar D.S."/>
        </authorList>
    </citation>
    <scope>NUCLEOTIDE SEQUENCE [LARGE SCALE GENOMIC DNA]</scope>
    <source>
        <strain evidence="5">UTSW_UCB_Mm</strain>
        <tissue evidence="5">Fibroblast cell line</tissue>
    </source>
</reference>
<evidence type="ECO:0008006" key="7">
    <source>
        <dbReference type="Google" id="ProtNLM"/>
    </source>
</evidence>
<dbReference type="Pfam" id="PF14920">
    <property type="entry name" value="MTBP_C"/>
    <property type="match status" value="1"/>
</dbReference>
<feature type="region of interest" description="Disordered" evidence="1">
    <location>
        <begin position="688"/>
        <end position="719"/>
    </location>
</feature>
<dbReference type="InterPro" id="IPR039061">
    <property type="entry name" value="MTBP"/>
</dbReference>
<name>A0A5N3X1I1_MUNMU</name>
<dbReference type="GO" id="GO:0031396">
    <property type="term" value="P:regulation of protein ubiquitination"/>
    <property type="evidence" value="ECO:0007669"/>
    <property type="project" value="InterPro"/>
</dbReference>
<sequence>MDRYLLLAVWGEGKAAGAAAAGPGRGPEASRVEGPGKPSDLRAANVYRLLKRSISASISPEDSTFPACSVGGIPGSRKWFFAVQAVCGFYQFCSSHWEEIHLGAEKDDIEDVLQTNMEECLSAVECFEEEDSNSRESLSLADLYEESAESLHQLSDKLPAPGRAMIDIILLPSDKDPPKLRDCLPTVGALKHLKEWYSAKITVAGDHCEISYQKIAEYLSANVVSFEDLRNAIDSKELWRGKIQIWERKFGSEISFPEVCLKGVTPKDFNTSNLETCFLDKKIISSKDKDILPKVFHYYGPALEFVQMIKLSDLPSCYMSDIEFELGLTKNSAKQSSVLLLEQISSLCGEAGALFVLPCTISSILIPPPSQLSSRRWKEYMARKPRTISVPDVEVRGESSSYYLLLQGNGNGKCKATLIHSANQINGSFALSLIHGKMKATTEETKLSFPLDLLSLPSFSREQLIQREKQLARVQALALKECLKRRKLAKQHEVISVDELKSLLTHTREHFLDHFDAVIPKTSLIQTDKTSNMLNESHSLQPPSCPVETSPLQWPERHVLQNLETFEKAKQKMRTGSLPRSSEQLLGHKEGPRDSVTLLDAKELLKFFTSDGLPIGDLQPLQIQKGEKTFVLTPELSPRKLRGLPFEKASVCHYHGIEYCLDDRKALERDGGFSELQSRLIRYETQTTCTRGSSPGPTVLSPLPSPAVLSEPTSVPDGEALQRELRTDVSRVKRRSQDLDCLYPPKRLVRSGSSDSLLSQTSGSARQHHEVPSRKPRAERPLPVTCPSALSSEAPGVTAKARSGQKAARGSETARPAKESRSQKHTRMLKEVVSEALKKHRVTEAHECFAACSQRLFEISKFYLKQMSEHKGAKGTREEQKPEENVIKTGYLRKKTITSWCSETGRHK</sequence>
<proteinExistence type="predicted"/>
<dbReference type="Pfam" id="PF14918">
    <property type="entry name" value="MTBP_N"/>
    <property type="match status" value="1"/>
</dbReference>
<dbReference type="Pfam" id="PF14919">
    <property type="entry name" value="MTBP_mid"/>
    <property type="match status" value="1"/>
</dbReference>
<comment type="caution">
    <text evidence="5">The sequence shown here is derived from an EMBL/GenBank/DDBJ whole genome shotgun (WGS) entry which is preliminary data.</text>
</comment>
<feature type="region of interest" description="Disordered" evidence="1">
    <location>
        <begin position="17"/>
        <end position="37"/>
    </location>
</feature>
<protein>
    <recommendedName>
        <fullName evidence="7">MDM2 binding protein</fullName>
    </recommendedName>
</protein>
<feature type="compositionally biased region" description="Low complexity" evidence="1">
    <location>
        <begin position="751"/>
        <end position="764"/>
    </location>
</feature>
<accession>A0A5N3X1I1</accession>
<dbReference type="InterPro" id="IPR029420">
    <property type="entry name" value="MTBP_central"/>
</dbReference>
<dbReference type="PANTHER" id="PTHR14382">
    <property type="entry name" value="MDM2-BINDING PROTEIN"/>
    <property type="match status" value="1"/>
</dbReference>
<dbReference type="GO" id="GO:0007089">
    <property type="term" value="P:traversing start control point of mitotic cell cycle"/>
    <property type="evidence" value="ECO:0007669"/>
    <property type="project" value="TreeGrafter"/>
</dbReference>
<feature type="compositionally biased region" description="Basic and acidic residues" evidence="1">
    <location>
        <begin position="815"/>
        <end position="827"/>
    </location>
</feature>
<evidence type="ECO:0000256" key="1">
    <source>
        <dbReference type="SAM" id="MobiDB-lite"/>
    </source>
</evidence>
<dbReference type="AlphaFoldDB" id="A0A5N3X1I1"/>
<feature type="region of interest" description="Disordered" evidence="1">
    <location>
        <begin position="743"/>
        <end position="827"/>
    </location>
</feature>
<feature type="compositionally biased region" description="Basic and acidic residues" evidence="1">
    <location>
        <begin position="767"/>
        <end position="780"/>
    </location>
</feature>
<evidence type="ECO:0000259" key="3">
    <source>
        <dbReference type="Pfam" id="PF14919"/>
    </source>
</evidence>
<evidence type="ECO:0000313" key="5">
    <source>
        <dbReference type="EMBL" id="KAB0366276.1"/>
    </source>
</evidence>
<feature type="compositionally biased region" description="Low complexity" evidence="1">
    <location>
        <begin position="17"/>
        <end position="29"/>
    </location>
</feature>
<keyword evidence="6" id="KW-1185">Reference proteome</keyword>
<dbReference type="InterPro" id="IPR029418">
    <property type="entry name" value="MTBP_C"/>
</dbReference>
<organism evidence="5 6">
    <name type="scientific">Muntiacus muntjak</name>
    <name type="common">Barking deer</name>
    <name type="synonym">Indian muntjac</name>
    <dbReference type="NCBI Taxonomy" id="9888"/>
    <lineage>
        <taxon>Eukaryota</taxon>
        <taxon>Metazoa</taxon>
        <taxon>Chordata</taxon>
        <taxon>Craniata</taxon>
        <taxon>Vertebrata</taxon>
        <taxon>Euteleostomi</taxon>
        <taxon>Mammalia</taxon>
        <taxon>Eutheria</taxon>
        <taxon>Laurasiatheria</taxon>
        <taxon>Artiodactyla</taxon>
        <taxon>Ruminantia</taxon>
        <taxon>Pecora</taxon>
        <taxon>Cervidae</taxon>
        <taxon>Muntiacinae</taxon>
        <taxon>Muntiacus</taxon>
    </lineage>
</organism>
<gene>
    <name evidence="5" type="ORF">FD754_010432</name>
</gene>
<feature type="region of interest" description="Disordered" evidence="1">
    <location>
        <begin position="570"/>
        <end position="589"/>
    </location>
</feature>